<dbReference type="Gene3D" id="1.10.10.10">
    <property type="entry name" value="Winged helix-like DNA-binding domain superfamily/Winged helix DNA-binding domain"/>
    <property type="match status" value="1"/>
</dbReference>
<dbReference type="InterPro" id="IPR036388">
    <property type="entry name" value="WH-like_DNA-bd_sf"/>
</dbReference>
<dbReference type="SUPFAM" id="SSF46785">
    <property type="entry name" value="Winged helix' DNA-binding domain"/>
    <property type="match status" value="1"/>
</dbReference>
<dbReference type="SUPFAM" id="SSF74788">
    <property type="entry name" value="Cullin repeat-like"/>
    <property type="match status" value="2"/>
</dbReference>
<dbReference type="InterPro" id="IPR036317">
    <property type="entry name" value="Cullin_homology_sf"/>
</dbReference>
<protein>
    <recommendedName>
        <fullName evidence="4">Cullin family profile domain-containing protein</fullName>
    </recommendedName>
</protein>
<dbReference type="VEuPathDB" id="CryptoDB:GY17_00000422"/>
<evidence type="ECO:0000256" key="2">
    <source>
        <dbReference type="PROSITE-ProRule" id="PRU00330"/>
    </source>
</evidence>
<feature type="domain" description="Cullin family profile" evidence="4">
    <location>
        <begin position="610"/>
        <end position="984"/>
    </location>
</feature>
<name>A0A0S4THG8_CRYHO</name>
<dbReference type="InterPro" id="IPR001373">
    <property type="entry name" value="Cullin_N"/>
</dbReference>
<dbReference type="Pfam" id="PF00888">
    <property type="entry name" value="Cullin"/>
    <property type="match status" value="1"/>
</dbReference>
<dbReference type="SUPFAM" id="SSF75632">
    <property type="entry name" value="Cullin homology domain"/>
    <property type="match status" value="1"/>
</dbReference>
<dbReference type="OrthoDB" id="342492at2759"/>
<dbReference type="InterPro" id="IPR016158">
    <property type="entry name" value="Cullin_homology"/>
</dbReference>
<evidence type="ECO:0000259" key="4">
    <source>
        <dbReference type="PROSITE" id="PS50069"/>
    </source>
</evidence>
<gene>
    <name evidence="5" type="ORF">CHUDEA6_4040</name>
</gene>
<proteinExistence type="inferred from homology"/>
<dbReference type="VEuPathDB" id="CryptoDB:ChTU502y2012_417g0205"/>
<dbReference type="InterPro" id="IPR036390">
    <property type="entry name" value="WH_DNA-bd_sf"/>
</dbReference>
<evidence type="ECO:0000313" key="5">
    <source>
        <dbReference type="EMBL" id="CUV06829.1"/>
    </source>
</evidence>
<dbReference type="SMART" id="SM00884">
    <property type="entry name" value="Cullin_Nedd8"/>
    <property type="match status" value="1"/>
</dbReference>
<accession>A0A0S4THG8</accession>
<reference evidence="5" key="1">
    <citation type="submission" date="2015-08" db="EMBL/GenBank/DDBJ databases">
        <authorList>
            <person name="Babu N.S."/>
            <person name="Beckwith C.J."/>
            <person name="Beseler K.G."/>
            <person name="Brison A."/>
            <person name="Carone J.V."/>
            <person name="Caskin T.P."/>
            <person name="Diamond M."/>
            <person name="Durham M.E."/>
            <person name="Foxe J.M."/>
            <person name="Go M."/>
            <person name="Henderson B.A."/>
            <person name="Jones I.B."/>
            <person name="McGettigan J.A."/>
            <person name="Micheletti S.J."/>
            <person name="Nasrallah M.E."/>
            <person name="Ortiz D."/>
            <person name="Piller C.R."/>
            <person name="Privatt S.R."/>
            <person name="Schneider S.L."/>
            <person name="Sharp S."/>
            <person name="Smith T.C."/>
            <person name="Stanton J.D."/>
            <person name="Ullery H.E."/>
            <person name="Wilson R.J."/>
            <person name="Serrano M.G."/>
            <person name="Buck G."/>
            <person name="Lee V."/>
            <person name="Wang Y."/>
            <person name="Carvalho R."/>
            <person name="Voegtly L."/>
            <person name="Shi R."/>
            <person name="Duckworth R."/>
            <person name="Johnson A."/>
            <person name="Loviza R."/>
            <person name="Walstead R."/>
            <person name="Shah Z."/>
            <person name="Kiflezghi M."/>
            <person name="Wade K."/>
            <person name="Ball S.L."/>
            <person name="Bradley K.W."/>
            <person name="Asai D.J."/>
            <person name="Bowman C.A."/>
            <person name="Russell D.A."/>
            <person name="Pope W.H."/>
            <person name="Jacobs-Sera D."/>
            <person name="Hendrix R.W."/>
            <person name="Hatfull G.F."/>
        </authorList>
    </citation>
    <scope>NUCLEOTIDE SEQUENCE [LARGE SCALE GENOMIC DNA]</scope>
</reference>
<dbReference type="PROSITE" id="PS50069">
    <property type="entry name" value="CULLIN_2"/>
    <property type="match status" value="1"/>
</dbReference>
<dbReference type="GO" id="GO:0006511">
    <property type="term" value="P:ubiquitin-dependent protein catabolic process"/>
    <property type="evidence" value="ECO:0007669"/>
    <property type="project" value="InterPro"/>
</dbReference>
<evidence type="ECO:0000256" key="3">
    <source>
        <dbReference type="RuleBase" id="RU003829"/>
    </source>
</evidence>
<dbReference type="EMBL" id="LN877952">
    <property type="protein sequence ID" value="CUV06829.1"/>
    <property type="molecule type" value="Genomic_DNA"/>
</dbReference>
<dbReference type="Proteomes" id="UP000199752">
    <property type="component" value="Chromosome 6"/>
</dbReference>
<dbReference type="VEuPathDB" id="CryptoDB:CHUDEA6_4040"/>
<dbReference type="VEuPathDB" id="CryptoDB:Chro.60465"/>
<sequence>MHLENPGTIQRGVEEFENEIEFFLAKLYEINHDDETLSCKINTFKRMKLSRDCDSKRVNLERTRRLITHLCNHGQYQFLYDTFKKNYFDLWTSNIQTIQQHELVTTIQNKIQKDNTGLELSDFIYNTLFSLEDFRMLIQNGIISDYLNVFTRFWCHHKRSTQIICNVYLTFDCMYKRYRATISASNKENEYLGFIQNANSFLKSIILSIHPATNHSYMIGSVPISLVGLLLSVFISINEIRDFSYSNQISVTERLKEAVEGKYEKPFFMLKKIFEMFIELQIINQDLKKLYLEILRRYYLKIFEEKKSLGFKDFVNFVREALELERSLLVTYNNRDLLYTSNFGSSSSKLNTSLLSLIHQDQKIPLNAFRDTSPTDISGFDQYNEDDETSWDLFVFNVELNILDVLISDDIIHHYSKSNQGLSCLTLLVSNEEFEILTFLFNVFKRKNKEQLFRKELEKCIIEQGLDLVKQLPKYRFLVPSEMKDHRKTNSIFETYLQNIKGLLEFYLKIERIWKRSFIEDEKIRNLCINEAWVQILNCDDTLAKEIMRGFSILIHHILVRSYNFHKGENVDLRSGGTQKRLSRVNLDIICWNVNNSSSGNSLEGTSNGSDIKTREYFESIIYLFKCSNYKDYFQKYYHQLLSQRIVYYFTNNRIGFGSNQGEILKYYLGWSSSSALGSNIEMLMNKVDIYEIYLMKLLYTECGYTFISKSNFVIKDWFASQSIFKFYLLESIGHQMAPSVKIVEDANSESSCLRKDENLKIEFGSFSHRKKRITKTLSTTICEEIHFWLKSEDLKMKYESSSLDNVGLVENDEVGDFIISSGVPSEIQKSQESEELEKEIVLKNIKYEVPFSLIVLSSTNWPLRNYKNGEDGAKNTGIINEESCLPLNFLECELFSKYNGNIDIQHIHNEMKLYQQFYTKIYSRTLTWSYFLGTCIMDYCMHALGRQRLRMILTLQQGILLLCFNEEKMFVELRREQYLALKDNIGRLFDPIRLLVARVRLEGEIEEVAEEKELELPPLLMLHEENKDNVKIGYNIDFDTIIKNYVGSGEFDQSKEYLMNYTSGLNTIDFSSDFCLDYIYNEKDYLDENMSRNEKGCIGREEQYSFDYDSLKSNNYISLFKNNKYRIEAIIMKFLKHKQKSSLLNLVQVVMKEFSLNKDDNVDSIHQNNKIINGEILKILNSLIQRDLIEIDSENEHFYNYIP</sequence>
<dbReference type="AlphaFoldDB" id="A0A0S4THG8"/>
<dbReference type="Gene3D" id="1.20.1310.10">
    <property type="entry name" value="Cullin Repeats"/>
    <property type="match status" value="2"/>
</dbReference>
<dbReference type="InterPro" id="IPR019559">
    <property type="entry name" value="Cullin_neddylation_domain"/>
</dbReference>
<dbReference type="GO" id="GO:0031625">
    <property type="term" value="F:ubiquitin protein ligase binding"/>
    <property type="evidence" value="ECO:0007669"/>
    <property type="project" value="InterPro"/>
</dbReference>
<comment type="similarity">
    <text evidence="1 2 3">Belongs to the cullin family.</text>
</comment>
<evidence type="ECO:0000256" key="1">
    <source>
        <dbReference type="ARBA" id="ARBA00006019"/>
    </source>
</evidence>
<organism evidence="5">
    <name type="scientific">Cryptosporidium hominis</name>
    <dbReference type="NCBI Taxonomy" id="237895"/>
    <lineage>
        <taxon>Eukaryota</taxon>
        <taxon>Sar</taxon>
        <taxon>Alveolata</taxon>
        <taxon>Apicomplexa</taxon>
        <taxon>Conoidasida</taxon>
        <taxon>Coccidia</taxon>
        <taxon>Eucoccidiorida</taxon>
        <taxon>Eimeriorina</taxon>
        <taxon>Cryptosporidiidae</taxon>
        <taxon>Cryptosporidium</taxon>
    </lineage>
</organism>
<dbReference type="InterPro" id="IPR016159">
    <property type="entry name" value="Cullin_repeat-like_dom_sf"/>
</dbReference>